<evidence type="ECO:0000256" key="9">
    <source>
        <dbReference type="ARBA" id="ARBA00023136"/>
    </source>
</evidence>
<evidence type="ECO:0000256" key="4">
    <source>
        <dbReference type="ARBA" id="ARBA00022692"/>
    </source>
</evidence>
<keyword evidence="5" id="KW-0999">Mitochondrion inner membrane</keyword>
<dbReference type="GO" id="GO:0045277">
    <property type="term" value="C:respiratory chain complex IV"/>
    <property type="evidence" value="ECO:0007669"/>
    <property type="project" value="InterPro"/>
</dbReference>
<keyword evidence="4 10" id="KW-0812">Transmembrane</keyword>
<evidence type="ECO:0000256" key="6">
    <source>
        <dbReference type="ARBA" id="ARBA00022946"/>
    </source>
</evidence>
<dbReference type="SUPFAM" id="SSF81431">
    <property type="entry name" value="Mitochondrial cytochrome c oxidase subunit VIIIb (aka IX)"/>
    <property type="match status" value="1"/>
</dbReference>
<gene>
    <name evidence="11" type="primary">Cox8a</name>
    <name evidence="11" type="ORF">SMICAP_R11574</name>
</gene>
<dbReference type="Proteomes" id="UP000567624">
    <property type="component" value="Unassembled WGS sequence"/>
</dbReference>
<evidence type="ECO:0000313" key="11">
    <source>
        <dbReference type="EMBL" id="NXF13504.1"/>
    </source>
</evidence>
<name>A0A7K8R8J1_9PASS</name>
<evidence type="ECO:0000313" key="12">
    <source>
        <dbReference type="Proteomes" id="UP000567624"/>
    </source>
</evidence>
<evidence type="ECO:0000256" key="1">
    <source>
        <dbReference type="ARBA" id="ARBA00004434"/>
    </source>
</evidence>
<dbReference type="PANTHER" id="PTHR16717:SF2">
    <property type="entry name" value="CYTOCHROME C OXIDASE SUBUNIT 8C, MITOCHONDRIAL"/>
    <property type="match status" value="1"/>
</dbReference>
<dbReference type="EMBL" id="VWYW01001607">
    <property type="protein sequence ID" value="NXF13504.1"/>
    <property type="molecule type" value="Genomic_DNA"/>
</dbReference>
<feature type="non-terminal residue" evidence="11">
    <location>
        <position position="1"/>
    </location>
</feature>
<protein>
    <submittedName>
        <fullName evidence="11">COX8A oxidase</fullName>
    </submittedName>
</protein>
<evidence type="ECO:0000256" key="10">
    <source>
        <dbReference type="SAM" id="Phobius"/>
    </source>
</evidence>
<feature type="transmembrane region" description="Helical" evidence="10">
    <location>
        <begin position="40"/>
        <end position="59"/>
    </location>
</feature>
<keyword evidence="6" id="KW-0809">Transit peptide</keyword>
<comment type="pathway">
    <text evidence="2">Energy metabolism; oxidative phosphorylation.</text>
</comment>
<evidence type="ECO:0000256" key="3">
    <source>
        <dbReference type="ARBA" id="ARBA00010117"/>
    </source>
</evidence>
<dbReference type="GO" id="GO:0005743">
    <property type="term" value="C:mitochondrial inner membrane"/>
    <property type="evidence" value="ECO:0007669"/>
    <property type="project" value="UniProtKB-SubCell"/>
</dbReference>
<keyword evidence="12" id="KW-1185">Reference proteome</keyword>
<keyword evidence="7 10" id="KW-1133">Transmembrane helix</keyword>
<dbReference type="AlphaFoldDB" id="A0A7K8R8J1"/>
<comment type="similarity">
    <text evidence="3">Belongs to the cytochrome c oxidase VIII family.</text>
</comment>
<dbReference type="InterPro" id="IPR003205">
    <property type="entry name" value="Cyt_c_oxidase_su8"/>
</dbReference>
<feature type="non-terminal residue" evidence="11">
    <location>
        <position position="68"/>
    </location>
</feature>
<keyword evidence="8" id="KW-0496">Mitochondrion</keyword>
<organism evidence="11 12">
    <name type="scientific">Smithornis capensis</name>
    <dbReference type="NCBI Taxonomy" id="363769"/>
    <lineage>
        <taxon>Eukaryota</taxon>
        <taxon>Metazoa</taxon>
        <taxon>Chordata</taxon>
        <taxon>Craniata</taxon>
        <taxon>Vertebrata</taxon>
        <taxon>Euteleostomi</taxon>
        <taxon>Archelosauria</taxon>
        <taxon>Archosauria</taxon>
        <taxon>Dinosauria</taxon>
        <taxon>Saurischia</taxon>
        <taxon>Theropoda</taxon>
        <taxon>Coelurosauria</taxon>
        <taxon>Aves</taxon>
        <taxon>Neognathae</taxon>
        <taxon>Neoaves</taxon>
        <taxon>Telluraves</taxon>
        <taxon>Australaves</taxon>
        <taxon>Passeriformes</taxon>
        <taxon>Eurylaimidae</taxon>
        <taxon>Smithornis</taxon>
    </lineage>
</organism>
<accession>A0A7K8R8J1</accession>
<dbReference type="UniPathway" id="UPA00705"/>
<sequence>MPVAALVARSLLRPLARPSPAPRRLASGSSPQPLGSAESVVGFTAMFVSCLGPAAWVLAHLDEYRKRE</sequence>
<proteinExistence type="inferred from homology"/>
<comment type="subcellular location">
    <subcellularLocation>
        <location evidence="1">Mitochondrion inner membrane</location>
        <topology evidence="1">Single-pass membrane protein</topology>
    </subcellularLocation>
</comment>
<evidence type="ECO:0000256" key="2">
    <source>
        <dbReference type="ARBA" id="ARBA00004673"/>
    </source>
</evidence>
<dbReference type="Pfam" id="PF02285">
    <property type="entry name" value="COX8"/>
    <property type="match status" value="1"/>
</dbReference>
<evidence type="ECO:0000256" key="8">
    <source>
        <dbReference type="ARBA" id="ARBA00023128"/>
    </source>
</evidence>
<dbReference type="PANTHER" id="PTHR16717">
    <property type="entry name" value="CYTOCHROME C OXIDASE POLYPEPTIDE VIII"/>
    <property type="match status" value="1"/>
</dbReference>
<evidence type="ECO:0000256" key="7">
    <source>
        <dbReference type="ARBA" id="ARBA00022989"/>
    </source>
</evidence>
<dbReference type="Gene3D" id="4.10.81.10">
    <property type="entry name" value="Cytochrome c oxidase, subunit 8"/>
    <property type="match status" value="1"/>
</dbReference>
<dbReference type="InterPro" id="IPR036548">
    <property type="entry name" value="Cyt_c_oxidase_su8_sf"/>
</dbReference>
<keyword evidence="9 10" id="KW-0472">Membrane</keyword>
<evidence type="ECO:0000256" key="5">
    <source>
        <dbReference type="ARBA" id="ARBA00022792"/>
    </source>
</evidence>
<dbReference type="GO" id="GO:0006123">
    <property type="term" value="P:mitochondrial electron transport, cytochrome c to oxygen"/>
    <property type="evidence" value="ECO:0007669"/>
    <property type="project" value="InterPro"/>
</dbReference>
<reference evidence="11 12" key="1">
    <citation type="submission" date="2019-09" db="EMBL/GenBank/DDBJ databases">
        <title>Bird 10,000 Genomes (B10K) Project - Family phase.</title>
        <authorList>
            <person name="Zhang G."/>
        </authorList>
    </citation>
    <scope>NUCLEOTIDE SEQUENCE [LARGE SCALE GENOMIC DNA]</scope>
    <source>
        <strain evidence="11">B10K-CU-031-20</strain>
    </source>
</reference>
<comment type="caution">
    <text evidence="11">The sequence shown here is derived from an EMBL/GenBank/DDBJ whole genome shotgun (WGS) entry which is preliminary data.</text>
</comment>